<evidence type="ECO:0000313" key="2">
    <source>
        <dbReference type="Proteomes" id="UP001580928"/>
    </source>
</evidence>
<name>A0ABV5CCP3_9SPHI</name>
<reference evidence="1 2" key="1">
    <citation type="submission" date="2024-04" db="EMBL/GenBank/DDBJ databases">
        <title>Albibacterium profundi sp. nov., isolated from sediment of the Challenger Deep of Mariana Trench.</title>
        <authorList>
            <person name="Wang Y."/>
        </authorList>
    </citation>
    <scope>NUCLEOTIDE SEQUENCE [LARGE SCALE GENOMIC DNA]</scope>
    <source>
        <strain evidence="1 2">RHL897</strain>
    </source>
</reference>
<dbReference type="Proteomes" id="UP001580928">
    <property type="component" value="Unassembled WGS sequence"/>
</dbReference>
<proteinExistence type="predicted"/>
<accession>A0ABV5CCP3</accession>
<dbReference type="EMBL" id="JBBVGT010000001">
    <property type="protein sequence ID" value="MFB5944390.1"/>
    <property type="molecule type" value="Genomic_DNA"/>
</dbReference>
<organism evidence="1 2">
    <name type="scientific">Albibacterium profundi</name>
    <dbReference type="NCBI Taxonomy" id="3134906"/>
    <lineage>
        <taxon>Bacteria</taxon>
        <taxon>Pseudomonadati</taxon>
        <taxon>Bacteroidota</taxon>
        <taxon>Sphingobacteriia</taxon>
        <taxon>Sphingobacteriales</taxon>
        <taxon>Sphingobacteriaceae</taxon>
        <taxon>Albibacterium</taxon>
    </lineage>
</organism>
<dbReference type="RefSeq" id="WP_375555972.1">
    <property type="nucleotide sequence ID" value="NZ_JBBVGT010000001.1"/>
</dbReference>
<keyword evidence="2" id="KW-1185">Reference proteome</keyword>
<sequence length="90" mass="10489">MLSYTQTTLQKLEELLRIKNYKIRYEKGNFKSGTCTLLQDKILVVNKFSDLEVKINSIAELTASLDFSVVVLNEKQKKFLYLIKQTKLDL</sequence>
<comment type="caution">
    <text evidence="1">The sequence shown here is derived from an EMBL/GenBank/DDBJ whole genome shotgun (WGS) entry which is preliminary data.</text>
</comment>
<protein>
    <submittedName>
        <fullName evidence="1">Uncharacterized protein</fullName>
    </submittedName>
</protein>
<gene>
    <name evidence="1" type="ORF">WKR92_00950</name>
</gene>
<evidence type="ECO:0000313" key="1">
    <source>
        <dbReference type="EMBL" id="MFB5944390.1"/>
    </source>
</evidence>